<evidence type="ECO:0000313" key="7">
    <source>
        <dbReference type="EMBL" id="KAI3877678.1"/>
    </source>
</evidence>
<dbReference type="Proteomes" id="UP001202328">
    <property type="component" value="Unassembled WGS sequence"/>
</dbReference>
<dbReference type="InterPro" id="IPR002781">
    <property type="entry name" value="TM_pro_TauE-like"/>
</dbReference>
<comment type="similarity">
    <text evidence="2">Belongs to the 4-toluene sulfonate uptake permease (TSUP) (TC 2.A.102) family.</text>
</comment>
<name>A0AAD4X9Z7_9MAGN</name>
<keyword evidence="4 6" id="KW-1133">Transmembrane helix</keyword>
<feature type="transmembrane region" description="Helical" evidence="6">
    <location>
        <begin position="271"/>
        <end position="291"/>
    </location>
</feature>
<feature type="transmembrane region" description="Helical" evidence="6">
    <location>
        <begin position="159"/>
        <end position="183"/>
    </location>
</feature>
<reference evidence="7" key="1">
    <citation type="submission" date="2022-04" db="EMBL/GenBank/DDBJ databases">
        <title>A functionally conserved STORR gene fusion in Papaver species that diverged 16.8 million years ago.</title>
        <authorList>
            <person name="Catania T."/>
        </authorList>
    </citation>
    <scope>NUCLEOTIDE SEQUENCE</scope>
    <source>
        <strain evidence="7">S-188037</strain>
    </source>
</reference>
<dbReference type="PANTHER" id="PTHR14255:SF1">
    <property type="entry name" value="SULFITE EXPORTER TAUE_SAFE FAMILY PROTEIN 3"/>
    <property type="match status" value="1"/>
</dbReference>
<evidence type="ECO:0000256" key="1">
    <source>
        <dbReference type="ARBA" id="ARBA00004141"/>
    </source>
</evidence>
<protein>
    <recommendedName>
        <fullName evidence="9">Sulfite exporter TauE/SafE family protein</fullName>
    </recommendedName>
</protein>
<feature type="transmembrane region" description="Helical" evidence="6">
    <location>
        <begin position="441"/>
        <end position="462"/>
    </location>
</feature>
<proteinExistence type="inferred from homology"/>
<evidence type="ECO:0000313" key="8">
    <source>
        <dbReference type="Proteomes" id="UP001202328"/>
    </source>
</evidence>
<keyword evidence="8" id="KW-1185">Reference proteome</keyword>
<keyword evidence="3 6" id="KW-0812">Transmembrane</keyword>
<evidence type="ECO:0000256" key="5">
    <source>
        <dbReference type="ARBA" id="ARBA00023136"/>
    </source>
</evidence>
<dbReference type="GO" id="GO:0031464">
    <property type="term" value="C:Cul4A-RING E3 ubiquitin ligase complex"/>
    <property type="evidence" value="ECO:0007669"/>
    <property type="project" value="TreeGrafter"/>
</dbReference>
<evidence type="ECO:0000256" key="2">
    <source>
        <dbReference type="ARBA" id="ARBA00009142"/>
    </source>
</evidence>
<accession>A0AAD4X9Z7</accession>
<feature type="transmembrane region" description="Helical" evidence="6">
    <location>
        <begin position="342"/>
        <end position="368"/>
    </location>
</feature>
<comment type="subcellular location">
    <subcellularLocation>
        <location evidence="1">Membrane</location>
        <topology evidence="1">Multi-pass membrane protein</topology>
    </subcellularLocation>
</comment>
<dbReference type="EMBL" id="JAJJMB010012369">
    <property type="protein sequence ID" value="KAI3877678.1"/>
    <property type="molecule type" value="Genomic_DNA"/>
</dbReference>
<feature type="transmembrane region" description="Helical" evidence="6">
    <location>
        <begin position="297"/>
        <end position="321"/>
    </location>
</feature>
<dbReference type="GO" id="GO:0016020">
    <property type="term" value="C:membrane"/>
    <property type="evidence" value="ECO:0007669"/>
    <property type="project" value="UniProtKB-SubCell"/>
</dbReference>
<feature type="transmembrane region" description="Helical" evidence="6">
    <location>
        <begin position="380"/>
        <end position="403"/>
    </location>
</feature>
<dbReference type="Pfam" id="PF01925">
    <property type="entry name" value="TauE"/>
    <property type="match status" value="2"/>
</dbReference>
<dbReference type="AlphaFoldDB" id="A0AAD4X9Z7"/>
<gene>
    <name evidence="7" type="ORF">MKW98_020159</name>
</gene>
<evidence type="ECO:0000256" key="4">
    <source>
        <dbReference type="ARBA" id="ARBA00022989"/>
    </source>
</evidence>
<dbReference type="PROSITE" id="PS51257">
    <property type="entry name" value="PROKAR_LIPOPROTEIN"/>
    <property type="match status" value="1"/>
</dbReference>
<feature type="transmembrane region" description="Helical" evidence="6">
    <location>
        <begin position="12"/>
        <end position="35"/>
    </location>
</feature>
<comment type="caution">
    <text evidence="7">The sequence shown here is derived from an EMBL/GenBank/DDBJ whole genome shotgun (WGS) entry which is preliminary data.</text>
</comment>
<keyword evidence="5 6" id="KW-0472">Membrane</keyword>
<evidence type="ECO:0008006" key="9">
    <source>
        <dbReference type="Google" id="ProtNLM"/>
    </source>
</evidence>
<evidence type="ECO:0000256" key="6">
    <source>
        <dbReference type="SAM" id="Phobius"/>
    </source>
</evidence>
<feature type="transmembrane region" description="Helical" evidence="6">
    <location>
        <begin position="88"/>
        <end position="121"/>
    </location>
</feature>
<evidence type="ECO:0000256" key="3">
    <source>
        <dbReference type="ARBA" id="ARBA00022692"/>
    </source>
</evidence>
<organism evidence="7 8">
    <name type="scientific">Papaver atlanticum</name>
    <dbReference type="NCBI Taxonomy" id="357466"/>
    <lineage>
        <taxon>Eukaryota</taxon>
        <taxon>Viridiplantae</taxon>
        <taxon>Streptophyta</taxon>
        <taxon>Embryophyta</taxon>
        <taxon>Tracheophyta</taxon>
        <taxon>Spermatophyta</taxon>
        <taxon>Magnoliopsida</taxon>
        <taxon>Ranunculales</taxon>
        <taxon>Papaveraceae</taxon>
        <taxon>Papaveroideae</taxon>
        <taxon>Papaver</taxon>
    </lineage>
</organism>
<sequence>MSKIIRVMQGFFSCKSLAIVTIITVFFLSCVVVSADRSFKLESLSSHNNGTTTKLMDTSFSQQKYASAKSKRSDYQHLWPEMRFGWRIVVGSIIAFIASAFGSVGGVGGGGIYVPMLILVIGFDAKSSVPISKCMIMGTAASTVYCNLKRRHPTLEIPVIDYNLAVLIQPMLMLGISIGVGLGGILADWMVTVLLIVLFSGTSVMMLLKGMQLWKKETIAKKVQEDAARIELNDVRSEEVEQNRQPSDNSNSVQKKTNTVPVLKNVYWKELGVLVFVWVAFLVMQILQIRTTTCSTVYWVLSSMQIPVSVGVTLYQAVCFYKGKKVLESMGEAGTELKVHQLVLYCFLGVVAGMVGGLLGLGGGFILGPMFLQIGVPPQVASATASFAMMFSSSMSVIQFYLLKRFPIPYAAYFLAVGIVAAAAGQYVVRKLIIALGRASLIVFLLVTLFFVSAFLLGGVGISNMVKQIQHKEYMGFENLCHA</sequence>
<feature type="transmembrane region" description="Helical" evidence="6">
    <location>
        <begin position="410"/>
        <end position="429"/>
    </location>
</feature>
<dbReference type="PANTHER" id="PTHR14255">
    <property type="entry name" value="CEREBLON"/>
    <property type="match status" value="1"/>
</dbReference>
<feature type="transmembrane region" description="Helical" evidence="6">
    <location>
        <begin position="189"/>
        <end position="208"/>
    </location>
</feature>
<dbReference type="GO" id="GO:0016567">
    <property type="term" value="P:protein ubiquitination"/>
    <property type="evidence" value="ECO:0007669"/>
    <property type="project" value="TreeGrafter"/>
</dbReference>